<dbReference type="GO" id="GO:0140359">
    <property type="term" value="F:ABC-type transporter activity"/>
    <property type="evidence" value="ECO:0007669"/>
    <property type="project" value="InterPro"/>
</dbReference>
<dbReference type="RefSeq" id="WP_113932376.1">
    <property type="nucleotide sequence ID" value="NZ_JACCEU010000002.1"/>
</dbReference>
<evidence type="ECO:0000256" key="2">
    <source>
        <dbReference type="ARBA" id="ARBA00007783"/>
    </source>
</evidence>
<name>A0A366HIS7_9BURK</name>
<dbReference type="InterPro" id="IPR051449">
    <property type="entry name" value="ABC-2_transporter_component"/>
</dbReference>
<feature type="transmembrane region" description="Helical" evidence="8">
    <location>
        <begin position="180"/>
        <end position="203"/>
    </location>
</feature>
<keyword evidence="4" id="KW-1003">Cell membrane</keyword>
<dbReference type="GO" id="GO:0005886">
    <property type="term" value="C:plasma membrane"/>
    <property type="evidence" value="ECO:0007669"/>
    <property type="project" value="UniProtKB-SubCell"/>
</dbReference>
<dbReference type="Pfam" id="PF12698">
    <property type="entry name" value="ABC2_membrane_3"/>
    <property type="match status" value="1"/>
</dbReference>
<dbReference type="Gene3D" id="3.40.1710.10">
    <property type="entry name" value="abc type-2 transporter like domain"/>
    <property type="match status" value="1"/>
</dbReference>
<evidence type="ECO:0000256" key="4">
    <source>
        <dbReference type="ARBA" id="ARBA00022475"/>
    </source>
</evidence>
<feature type="transmembrane region" description="Helical" evidence="8">
    <location>
        <begin position="259"/>
        <end position="283"/>
    </location>
</feature>
<comment type="caution">
    <text evidence="10">The sequence shown here is derived from an EMBL/GenBank/DDBJ whole genome shotgun (WGS) entry which is preliminary data.</text>
</comment>
<dbReference type="InterPro" id="IPR047817">
    <property type="entry name" value="ABC2_TM_bact-type"/>
</dbReference>
<dbReference type="PANTHER" id="PTHR30294:SF44">
    <property type="entry name" value="MULTIDRUG ABC TRANSPORTER PERMEASE YBHR-RELATED"/>
    <property type="match status" value="1"/>
</dbReference>
<dbReference type="InterPro" id="IPR013525">
    <property type="entry name" value="ABC2_TM"/>
</dbReference>
<dbReference type="EMBL" id="QNRQ01000002">
    <property type="protein sequence ID" value="RBP42182.1"/>
    <property type="molecule type" value="Genomic_DNA"/>
</dbReference>
<organism evidence="10 11">
    <name type="scientific">Eoetvoesiella caeni</name>
    <dbReference type="NCBI Taxonomy" id="645616"/>
    <lineage>
        <taxon>Bacteria</taxon>
        <taxon>Pseudomonadati</taxon>
        <taxon>Pseudomonadota</taxon>
        <taxon>Betaproteobacteria</taxon>
        <taxon>Burkholderiales</taxon>
        <taxon>Alcaligenaceae</taxon>
        <taxon>Eoetvoesiella</taxon>
    </lineage>
</organism>
<evidence type="ECO:0000256" key="5">
    <source>
        <dbReference type="ARBA" id="ARBA00022692"/>
    </source>
</evidence>
<feature type="transmembrane region" description="Helical" evidence="8">
    <location>
        <begin position="233"/>
        <end position="253"/>
    </location>
</feature>
<feature type="transmembrane region" description="Helical" evidence="8">
    <location>
        <begin position="351"/>
        <end position="369"/>
    </location>
</feature>
<keyword evidence="6 8" id="KW-1133">Transmembrane helix</keyword>
<feature type="transmembrane region" description="Helical" evidence="8">
    <location>
        <begin position="29"/>
        <end position="48"/>
    </location>
</feature>
<keyword evidence="3" id="KW-0813">Transport</keyword>
<evidence type="ECO:0000259" key="9">
    <source>
        <dbReference type="PROSITE" id="PS51012"/>
    </source>
</evidence>
<evidence type="ECO:0000256" key="8">
    <source>
        <dbReference type="SAM" id="Phobius"/>
    </source>
</evidence>
<comment type="subcellular location">
    <subcellularLocation>
        <location evidence="1">Cell membrane</location>
        <topology evidence="1">Multi-pass membrane protein</topology>
    </subcellularLocation>
</comment>
<sequence length="374" mass="41056">MNIAALAARMLNIFRKELLIILKDPANRALLLVPVIVESLIFGYAATYDLKHASYALLDQSHSAASTQLVARLDASGVFERRATLRNEADIADVIDTQRVLAVIHIGPRFEQLLHAGQPAPVQVIIDARNSATANSARAYLAGIIDQFNTQWRRMHEAHGPALAIETRAWYNPNLDTRWFMLPALIAALSMIQTLMLSALSVAREREQGTFDQLLVAPYTPTQIMVGKAVPPILVGLIQSTFILLISMFWFRIPMAGSLLSLYAGLLLFTIAVVGIGLSISALSSTMQQAMLYTFVLIMPLMLLSGLATPVQNMPRAMQWLTSINPLRYGIDLVHRIYLEGASLGSLAGDILPLIAIAAVTLPLAAWLFRHRLA</sequence>
<feature type="domain" description="ABC transmembrane type-2" evidence="9">
    <location>
        <begin position="138"/>
        <end position="372"/>
    </location>
</feature>
<evidence type="ECO:0000256" key="7">
    <source>
        <dbReference type="ARBA" id="ARBA00023136"/>
    </source>
</evidence>
<dbReference type="PROSITE" id="PS51012">
    <property type="entry name" value="ABC_TM2"/>
    <property type="match status" value="1"/>
</dbReference>
<evidence type="ECO:0000313" key="11">
    <source>
        <dbReference type="Proteomes" id="UP000253628"/>
    </source>
</evidence>
<evidence type="ECO:0000256" key="6">
    <source>
        <dbReference type="ARBA" id="ARBA00022989"/>
    </source>
</evidence>
<gene>
    <name evidence="10" type="ORF">DFR37_102568</name>
</gene>
<evidence type="ECO:0000313" key="10">
    <source>
        <dbReference type="EMBL" id="RBP42182.1"/>
    </source>
</evidence>
<comment type="similarity">
    <text evidence="2">Belongs to the ABC-2 integral membrane protein family.</text>
</comment>
<protein>
    <submittedName>
        <fullName evidence="10">ABC-2 type transport system permease protein</fullName>
    </submittedName>
</protein>
<accession>A0A366HIS7</accession>
<keyword evidence="7 8" id="KW-0472">Membrane</keyword>
<dbReference type="OrthoDB" id="9808686at2"/>
<proteinExistence type="inferred from homology"/>
<dbReference type="Proteomes" id="UP000253628">
    <property type="component" value="Unassembled WGS sequence"/>
</dbReference>
<evidence type="ECO:0000256" key="3">
    <source>
        <dbReference type="ARBA" id="ARBA00022448"/>
    </source>
</evidence>
<reference evidence="10 11" key="1">
    <citation type="submission" date="2018-06" db="EMBL/GenBank/DDBJ databases">
        <title>Genomic Encyclopedia of Type Strains, Phase IV (KMG-IV): sequencing the most valuable type-strain genomes for metagenomic binning, comparative biology and taxonomic classification.</title>
        <authorList>
            <person name="Goeker M."/>
        </authorList>
    </citation>
    <scope>NUCLEOTIDE SEQUENCE [LARGE SCALE GENOMIC DNA]</scope>
    <source>
        <strain evidence="10 11">DSM 25520</strain>
    </source>
</reference>
<keyword evidence="11" id="KW-1185">Reference proteome</keyword>
<dbReference type="AlphaFoldDB" id="A0A366HIS7"/>
<feature type="transmembrane region" description="Helical" evidence="8">
    <location>
        <begin position="290"/>
        <end position="311"/>
    </location>
</feature>
<dbReference type="PANTHER" id="PTHR30294">
    <property type="entry name" value="MEMBRANE COMPONENT OF ABC TRANSPORTER YHHJ-RELATED"/>
    <property type="match status" value="1"/>
</dbReference>
<evidence type="ECO:0000256" key="1">
    <source>
        <dbReference type="ARBA" id="ARBA00004651"/>
    </source>
</evidence>
<keyword evidence="5 8" id="KW-0812">Transmembrane</keyword>